<dbReference type="EMBL" id="JAUHQC010000006">
    <property type="protein sequence ID" value="MDN4532701.1"/>
    <property type="molecule type" value="Genomic_DNA"/>
</dbReference>
<dbReference type="GO" id="GO:0015628">
    <property type="term" value="P:protein secretion by the type II secretion system"/>
    <property type="evidence" value="ECO:0007669"/>
    <property type="project" value="TreeGrafter"/>
</dbReference>
<dbReference type="SUPFAM" id="SSF47781">
    <property type="entry name" value="RuvA domain 2-like"/>
    <property type="match status" value="1"/>
</dbReference>
<dbReference type="AlphaFoldDB" id="A0AAW7MBR3"/>
<comment type="caution">
    <text evidence="4">The sequence shown here is derived from an EMBL/GenBank/DDBJ whole genome shotgun (WGS) entry which is preliminary data.</text>
</comment>
<proteinExistence type="predicted"/>
<dbReference type="PANTHER" id="PTHR21180">
    <property type="entry name" value="ENDONUCLEASE/EXONUCLEASE/PHOSPHATASE FAMILY DOMAIN-CONTAINING PROTEIN 1"/>
    <property type="match status" value="1"/>
</dbReference>
<dbReference type="GO" id="GO:0015627">
    <property type="term" value="C:type II protein secretion system complex"/>
    <property type="evidence" value="ECO:0007669"/>
    <property type="project" value="TreeGrafter"/>
</dbReference>
<dbReference type="NCBIfam" id="TIGR00426">
    <property type="entry name" value="competence protein ComEA helix-hairpin-helix repeat region"/>
    <property type="match status" value="1"/>
</dbReference>
<dbReference type="PANTHER" id="PTHR21180:SF32">
    <property type="entry name" value="ENDONUCLEASE_EXONUCLEASE_PHOSPHATASE FAMILY DOMAIN-CONTAINING PROTEIN 1"/>
    <property type="match status" value="1"/>
</dbReference>
<accession>A0AAW7MBR3</accession>
<dbReference type="InterPro" id="IPR010994">
    <property type="entry name" value="RuvA_2-like"/>
</dbReference>
<dbReference type="Proteomes" id="UP001171687">
    <property type="component" value="Unassembled WGS sequence"/>
</dbReference>
<gene>
    <name evidence="4" type="ORF">QYH67_03735</name>
</gene>
<dbReference type="InterPro" id="IPR004509">
    <property type="entry name" value="Competence_ComEA_HhH"/>
</dbReference>
<evidence type="ECO:0000259" key="3">
    <source>
        <dbReference type="SMART" id="SM00278"/>
    </source>
</evidence>
<feature type="compositionally biased region" description="Low complexity" evidence="1">
    <location>
        <begin position="147"/>
        <end position="167"/>
    </location>
</feature>
<dbReference type="InterPro" id="IPR003583">
    <property type="entry name" value="Hlx-hairpin-Hlx_DNA-bd_motif"/>
</dbReference>
<reference evidence="4" key="1">
    <citation type="submission" date="2023-07" db="EMBL/GenBank/DDBJ databases">
        <title>Evaluation of the beneficial properties of pineapple isolates.</title>
        <authorList>
            <person name="Adefiranye O."/>
        </authorList>
    </citation>
    <scope>NUCLEOTIDE SEQUENCE</scope>
    <source>
        <strain evidence="4">PAPLE_T1</strain>
    </source>
</reference>
<feature type="transmembrane region" description="Helical" evidence="2">
    <location>
        <begin position="16"/>
        <end position="33"/>
    </location>
</feature>
<dbReference type="RefSeq" id="WP_150887423.1">
    <property type="nucleotide sequence ID" value="NZ_CAKZJA010000017.1"/>
</dbReference>
<dbReference type="Gene3D" id="1.10.150.320">
    <property type="entry name" value="Photosystem II 12 kDa extrinsic protein"/>
    <property type="match status" value="1"/>
</dbReference>
<keyword evidence="2" id="KW-0812">Transmembrane</keyword>
<feature type="region of interest" description="Disordered" evidence="1">
    <location>
        <begin position="139"/>
        <end position="172"/>
    </location>
</feature>
<dbReference type="SMART" id="SM00278">
    <property type="entry name" value="HhH1"/>
    <property type="match status" value="2"/>
</dbReference>
<evidence type="ECO:0000313" key="5">
    <source>
        <dbReference type="Proteomes" id="UP001171687"/>
    </source>
</evidence>
<evidence type="ECO:0000256" key="1">
    <source>
        <dbReference type="SAM" id="MobiDB-lite"/>
    </source>
</evidence>
<keyword evidence="2" id="KW-0472">Membrane</keyword>
<dbReference type="Pfam" id="PF12836">
    <property type="entry name" value="HHH_3"/>
    <property type="match status" value="1"/>
</dbReference>
<dbReference type="InterPro" id="IPR051675">
    <property type="entry name" value="Endo/Exo/Phosphatase_dom_1"/>
</dbReference>
<evidence type="ECO:0000313" key="4">
    <source>
        <dbReference type="EMBL" id="MDN4532701.1"/>
    </source>
</evidence>
<dbReference type="GO" id="GO:0006281">
    <property type="term" value="P:DNA repair"/>
    <property type="evidence" value="ECO:0007669"/>
    <property type="project" value="InterPro"/>
</dbReference>
<evidence type="ECO:0000256" key="2">
    <source>
        <dbReference type="SAM" id="Phobius"/>
    </source>
</evidence>
<name>A0AAW7MBR3_9STAP</name>
<keyword evidence="2" id="KW-1133">Transmembrane helix</keyword>
<feature type="domain" description="Helix-hairpin-helix DNA-binding motif class 1" evidence="3">
    <location>
        <begin position="210"/>
        <end position="229"/>
    </location>
</feature>
<organism evidence="4 5">
    <name type="scientific">Staphylococcus auricularis</name>
    <dbReference type="NCBI Taxonomy" id="29379"/>
    <lineage>
        <taxon>Bacteria</taxon>
        <taxon>Bacillati</taxon>
        <taxon>Bacillota</taxon>
        <taxon>Bacilli</taxon>
        <taxon>Bacillales</taxon>
        <taxon>Staphylococcaceae</taxon>
        <taxon>Staphylococcus</taxon>
    </lineage>
</organism>
<sequence length="232" mass="25808">MTNWETIQQWLNKWKWFILIGVVCVILFMAFTWSHQDIDDAPFESTALLQAENGTKQKSSPTYKQTQAEGYAKQNEKIEDIYVDIKGAVKHPNIYQMKSSDRMKQLLDKAKVNEDADLSTINLSEKLVDQKLIYIPKKGEADQPSNTATATTSTSGSAAGTPQTGTTDKPQVNLNQATETELQTIPGIGPSKAKAIIEFRETQGSFSSIDQLKEVKGIGEKTFENLAPYLTI</sequence>
<feature type="domain" description="Helix-hairpin-helix DNA-binding motif class 1" evidence="3">
    <location>
        <begin position="180"/>
        <end position="199"/>
    </location>
</feature>
<protein>
    <submittedName>
        <fullName evidence="4">Helix-hairpin-helix domain-containing protein</fullName>
    </submittedName>
</protein>
<dbReference type="GO" id="GO:0003677">
    <property type="term" value="F:DNA binding"/>
    <property type="evidence" value="ECO:0007669"/>
    <property type="project" value="InterPro"/>
</dbReference>